<keyword evidence="2" id="KW-1003">Cell membrane</keyword>
<evidence type="ECO:0008006" key="15">
    <source>
        <dbReference type="Google" id="ProtNLM"/>
    </source>
</evidence>
<accession>A0A5R8KD41</accession>
<feature type="transmembrane region" description="Helical" evidence="12">
    <location>
        <begin position="217"/>
        <end position="236"/>
    </location>
</feature>
<evidence type="ECO:0000256" key="6">
    <source>
        <dbReference type="ARBA" id="ARBA00023002"/>
    </source>
</evidence>
<dbReference type="AlphaFoldDB" id="A0A5R8KD41"/>
<dbReference type="PANTHER" id="PTHR35457">
    <property type="entry name" value="HEME A SYNTHASE"/>
    <property type="match status" value="1"/>
</dbReference>
<dbReference type="InterPro" id="IPR003780">
    <property type="entry name" value="COX15/CtaA_fam"/>
</dbReference>
<dbReference type="OrthoDB" id="9816428at2"/>
<sequence>MTLRQRLLDVGWRADTNDSRGMKWTLFQKIALVTFITVELLIFVGASVRASGSGLGCPDWPLCYGRLIPPTKVEDIDFDHLDLEKFREKAARHGRDPASITEESLRAEFDAVSTWIEYFNRLTSMPVGLSVLVLFVASFGQFKLRRPGVFAAAVASLFLVLLNAWLGAQVVLSGLKPGIITLHMALAILLQCMLVYTAWGGTSAPWRLKVEASAAPGLFWVASTLLGLVVLEGILGSQVREMTDELSRIHQGESRSDWVGELEQSMSYIYHRSFSWVIVGWTLYFAWRVRRSMGGFGWLELSIVGLVFAQMVLGIVLAHVGIVRTAQVLHIGLSSLLVSGLFLWILGVWRARSASARG</sequence>
<feature type="transmembrane region" description="Helical" evidence="12">
    <location>
        <begin position="118"/>
        <end position="137"/>
    </location>
</feature>
<evidence type="ECO:0000256" key="3">
    <source>
        <dbReference type="ARBA" id="ARBA00022692"/>
    </source>
</evidence>
<keyword evidence="14" id="KW-1185">Reference proteome</keyword>
<dbReference type="GO" id="GO:0016491">
    <property type="term" value="F:oxidoreductase activity"/>
    <property type="evidence" value="ECO:0007669"/>
    <property type="project" value="UniProtKB-KW"/>
</dbReference>
<feature type="transmembrane region" description="Helical" evidence="12">
    <location>
        <begin position="299"/>
        <end position="322"/>
    </location>
</feature>
<evidence type="ECO:0000256" key="10">
    <source>
        <dbReference type="ARBA" id="ARBA00023157"/>
    </source>
</evidence>
<comment type="pathway">
    <text evidence="11">Porphyrin-containing compound metabolism.</text>
</comment>
<feature type="transmembrane region" description="Helical" evidence="12">
    <location>
        <begin position="268"/>
        <end position="287"/>
    </location>
</feature>
<evidence type="ECO:0000256" key="4">
    <source>
        <dbReference type="ARBA" id="ARBA00022723"/>
    </source>
</evidence>
<keyword evidence="9 12" id="KW-0472">Membrane</keyword>
<feature type="transmembrane region" description="Helical" evidence="12">
    <location>
        <begin position="178"/>
        <end position="196"/>
    </location>
</feature>
<feature type="transmembrane region" description="Helical" evidence="12">
    <location>
        <begin position="328"/>
        <end position="349"/>
    </location>
</feature>
<evidence type="ECO:0000256" key="12">
    <source>
        <dbReference type="SAM" id="Phobius"/>
    </source>
</evidence>
<dbReference type="GO" id="GO:0006784">
    <property type="term" value="P:heme A biosynthetic process"/>
    <property type="evidence" value="ECO:0007669"/>
    <property type="project" value="InterPro"/>
</dbReference>
<dbReference type="InterPro" id="IPR050450">
    <property type="entry name" value="COX15/CtaA_HemeA_synthase"/>
</dbReference>
<keyword evidence="6" id="KW-0560">Oxidoreductase</keyword>
<evidence type="ECO:0000256" key="8">
    <source>
        <dbReference type="ARBA" id="ARBA00023133"/>
    </source>
</evidence>
<evidence type="ECO:0000313" key="14">
    <source>
        <dbReference type="Proteomes" id="UP000306196"/>
    </source>
</evidence>
<gene>
    <name evidence="13" type="ORF">FEM03_13610</name>
</gene>
<keyword evidence="5 12" id="KW-1133">Transmembrane helix</keyword>
<evidence type="ECO:0000313" key="13">
    <source>
        <dbReference type="EMBL" id="TLD70220.1"/>
    </source>
</evidence>
<dbReference type="GO" id="GO:0046872">
    <property type="term" value="F:metal ion binding"/>
    <property type="evidence" value="ECO:0007669"/>
    <property type="project" value="UniProtKB-KW"/>
</dbReference>
<keyword evidence="8" id="KW-0350">Heme biosynthesis</keyword>
<feature type="transmembrane region" description="Helical" evidence="12">
    <location>
        <begin position="149"/>
        <end position="172"/>
    </location>
</feature>
<proteinExistence type="predicted"/>
<dbReference type="Proteomes" id="UP000306196">
    <property type="component" value="Unassembled WGS sequence"/>
</dbReference>
<dbReference type="Pfam" id="PF02628">
    <property type="entry name" value="COX15-CtaA"/>
    <property type="match status" value="1"/>
</dbReference>
<evidence type="ECO:0000256" key="11">
    <source>
        <dbReference type="ARBA" id="ARBA00023444"/>
    </source>
</evidence>
<name>A0A5R8KD41_9BACT</name>
<evidence type="ECO:0000256" key="5">
    <source>
        <dbReference type="ARBA" id="ARBA00022989"/>
    </source>
</evidence>
<keyword evidence="7" id="KW-0408">Iron</keyword>
<keyword evidence="10" id="KW-1015">Disulfide bond</keyword>
<protein>
    <recommendedName>
        <fullName evidence="15">Heme A synthase</fullName>
    </recommendedName>
</protein>
<comment type="subcellular location">
    <subcellularLocation>
        <location evidence="1">Membrane</location>
        <topology evidence="1">Multi-pass membrane protein</topology>
    </subcellularLocation>
</comment>
<evidence type="ECO:0000256" key="9">
    <source>
        <dbReference type="ARBA" id="ARBA00023136"/>
    </source>
</evidence>
<evidence type="ECO:0000256" key="1">
    <source>
        <dbReference type="ARBA" id="ARBA00004141"/>
    </source>
</evidence>
<dbReference type="EMBL" id="VAUV01000009">
    <property type="protein sequence ID" value="TLD70220.1"/>
    <property type="molecule type" value="Genomic_DNA"/>
</dbReference>
<evidence type="ECO:0000256" key="2">
    <source>
        <dbReference type="ARBA" id="ARBA00022475"/>
    </source>
</evidence>
<organism evidence="13 14">
    <name type="scientific">Phragmitibacter flavus</name>
    <dbReference type="NCBI Taxonomy" id="2576071"/>
    <lineage>
        <taxon>Bacteria</taxon>
        <taxon>Pseudomonadati</taxon>
        <taxon>Verrucomicrobiota</taxon>
        <taxon>Verrucomicrobiia</taxon>
        <taxon>Verrucomicrobiales</taxon>
        <taxon>Verrucomicrobiaceae</taxon>
        <taxon>Phragmitibacter</taxon>
    </lineage>
</organism>
<feature type="transmembrane region" description="Helical" evidence="12">
    <location>
        <begin position="30"/>
        <end position="50"/>
    </location>
</feature>
<dbReference type="GO" id="GO:0016020">
    <property type="term" value="C:membrane"/>
    <property type="evidence" value="ECO:0007669"/>
    <property type="project" value="UniProtKB-SubCell"/>
</dbReference>
<keyword evidence="3 12" id="KW-0812">Transmembrane</keyword>
<keyword evidence="4" id="KW-0479">Metal-binding</keyword>
<dbReference type="PANTHER" id="PTHR35457:SF1">
    <property type="entry name" value="HEME A SYNTHASE"/>
    <property type="match status" value="1"/>
</dbReference>
<reference evidence="13 14" key="1">
    <citation type="submission" date="2019-05" db="EMBL/GenBank/DDBJ databases">
        <title>Verrucobacter flavum gen. nov., sp. nov. a new member of the family Verrucomicrobiaceae.</title>
        <authorList>
            <person name="Szuroczki S."/>
            <person name="Abbaszade G."/>
            <person name="Szabo A."/>
            <person name="Felfoldi T."/>
            <person name="Schumann P."/>
            <person name="Boka K."/>
            <person name="Keki Z."/>
            <person name="Toumi M."/>
            <person name="Toth E."/>
        </authorList>
    </citation>
    <scope>NUCLEOTIDE SEQUENCE [LARGE SCALE GENOMIC DNA]</scope>
    <source>
        <strain evidence="13 14">MG-N-17</strain>
    </source>
</reference>
<comment type="caution">
    <text evidence="13">The sequence shown here is derived from an EMBL/GenBank/DDBJ whole genome shotgun (WGS) entry which is preliminary data.</text>
</comment>
<evidence type="ECO:0000256" key="7">
    <source>
        <dbReference type="ARBA" id="ARBA00023004"/>
    </source>
</evidence>